<feature type="transmembrane region" description="Helical" evidence="6">
    <location>
        <begin position="82"/>
        <end position="101"/>
    </location>
</feature>
<name>A0A8J6JK24_9FIRM</name>
<feature type="transmembrane region" description="Helical" evidence="6">
    <location>
        <begin position="284"/>
        <end position="309"/>
    </location>
</feature>
<dbReference type="InterPro" id="IPR043428">
    <property type="entry name" value="LivM-like"/>
</dbReference>
<evidence type="ECO:0000256" key="6">
    <source>
        <dbReference type="SAM" id="Phobius"/>
    </source>
</evidence>
<protein>
    <submittedName>
        <fullName evidence="7">Branched-chain amino acid ABC transporter permease</fullName>
    </submittedName>
</protein>
<evidence type="ECO:0000313" key="8">
    <source>
        <dbReference type="Proteomes" id="UP000607645"/>
    </source>
</evidence>
<sequence length="331" mass="35532">MSRAKKIKSSLLLLLLAVFIVMPFLGISEYVLRVLILCFLYSILAGSLNLISGITGQVSMGHAAFYAIGAYTSALLSMRAGLPVWLGLPCAALVAGVFALLIGHPSLKLTGGYLAVVTLGFSEVVRLLLINMIDLTNGNIGLSGIPMPEFFGVTLNTNSRYYPYALIITVLALVLLSNIEHSKFGLKLRAIKNDEIAAEVAGINVHRSKLIAFTIAGMFAGVAGALYAHLIMYIDPNVFNTDVSTTILAMVVLGGMGNLYGTVIVAFILTILPEALRGFNTYRLLVYGIILVLAMLSKAIDFTQFPLFVRLSGYRKKLRKKLGLAGPAGRG</sequence>
<dbReference type="Proteomes" id="UP000607645">
    <property type="component" value="Unassembled WGS sequence"/>
</dbReference>
<feature type="transmembrane region" description="Helical" evidence="6">
    <location>
        <begin position="7"/>
        <end position="25"/>
    </location>
</feature>
<comment type="subcellular location">
    <subcellularLocation>
        <location evidence="1">Cell membrane</location>
        <topology evidence="1">Multi-pass membrane protein</topology>
    </subcellularLocation>
</comment>
<dbReference type="CDD" id="cd06581">
    <property type="entry name" value="TM_PBP1_LivM_like"/>
    <property type="match status" value="1"/>
</dbReference>
<evidence type="ECO:0000256" key="3">
    <source>
        <dbReference type="ARBA" id="ARBA00022692"/>
    </source>
</evidence>
<keyword evidence="5 6" id="KW-0472">Membrane</keyword>
<keyword evidence="8" id="KW-1185">Reference proteome</keyword>
<feature type="transmembrane region" description="Helical" evidence="6">
    <location>
        <begin position="113"/>
        <end position="133"/>
    </location>
</feature>
<dbReference type="PANTHER" id="PTHR30482">
    <property type="entry name" value="HIGH-AFFINITY BRANCHED-CHAIN AMINO ACID TRANSPORT SYSTEM PERMEASE"/>
    <property type="match status" value="1"/>
</dbReference>
<organism evidence="7 8">
    <name type="scientific">Lawsonibacter faecis</name>
    <dbReference type="NCBI Taxonomy" id="2763052"/>
    <lineage>
        <taxon>Bacteria</taxon>
        <taxon>Bacillati</taxon>
        <taxon>Bacillota</taxon>
        <taxon>Clostridia</taxon>
        <taxon>Eubacteriales</taxon>
        <taxon>Oscillospiraceae</taxon>
        <taxon>Lawsonibacter</taxon>
    </lineage>
</organism>
<reference evidence="7" key="1">
    <citation type="submission" date="2020-08" db="EMBL/GenBank/DDBJ databases">
        <title>Genome public.</title>
        <authorList>
            <person name="Liu C."/>
            <person name="Sun Q."/>
        </authorList>
    </citation>
    <scope>NUCLEOTIDE SEQUENCE</scope>
    <source>
        <strain evidence="7">NSJ-52</strain>
    </source>
</reference>
<evidence type="ECO:0000313" key="7">
    <source>
        <dbReference type="EMBL" id="MBC5735675.1"/>
    </source>
</evidence>
<proteinExistence type="predicted"/>
<keyword evidence="3 6" id="KW-0812">Transmembrane</keyword>
<dbReference type="AlphaFoldDB" id="A0A8J6JK24"/>
<accession>A0A8J6JK24</accession>
<keyword evidence="4 6" id="KW-1133">Transmembrane helix</keyword>
<dbReference type="GO" id="GO:0005886">
    <property type="term" value="C:plasma membrane"/>
    <property type="evidence" value="ECO:0007669"/>
    <property type="project" value="UniProtKB-SubCell"/>
</dbReference>
<feature type="transmembrane region" description="Helical" evidence="6">
    <location>
        <begin position="210"/>
        <end position="234"/>
    </location>
</feature>
<comment type="caution">
    <text evidence="7">The sequence shown here is derived from an EMBL/GenBank/DDBJ whole genome shotgun (WGS) entry which is preliminary data.</text>
</comment>
<dbReference type="GO" id="GO:0015658">
    <property type="term" value="F:branched-chain amino acid transmembrane transporter activity"/>
    <property type="evidence" value="ECO:0007669"/>
    <property type="project" value="InterPro"/>
</dbReference>
<gene>
    <name evidence="7" type="ORF">H8S62_01450</name>
</gene>
<feature type="transmembrane region" description="Helical" evidence="6">
    <location>
        <begin position="246"/>
        <end position="272"/>
    </location>
</feature>
<evidence type="ECO:0000256" key="5">
    <source>
        <dbReference type="ARBA" id="ARBA00023136"/>
    </source>
</evidence>
<evidence type="ECO:0000256" key="2">
    <source>
        <dbReference type="ARBA" id="ARBA00022475"/>
    </source>
</evidence>
<evidence type="ECO:0000256" key="1">
    <source>
        <dbReference type="ARBA" id="ARBA00004651"/>
    </source>
</evidence>
<dbReference type="PANTHER" id="PTHR30482:SF10">
    <property type="entry name" value="HIGH-AFFINITY BRANCHED-CHAIN AMINO ACID TRANSPORT PROTEIN BRAE"/>
    <property type="match status" value="1"/>
</dbReference>
<dbReference type="RefSeq" id="WP_155144995.1">
    <property type="nucleotide sequence ID" value="NZ_JACOPQ010000001.1"/>
</dbReference>
<feature type="transmembrane region" description="Helical" evidence="6">
    <location>
        <begin position="31"/>
        <end position="51"/>
    </location>
</feature>
<dbReference type="InterPro" id="IPR001851">
    <property type="entry name" value="ABC_transp_permease"/>
</dbReference>
<keyword evidence="2" id="KW-1003">Cell membrane</keyword>
<dbReference type="Pfam" id="PF02653">
    <property type="entry name" value="BPD_transp_2"/>
    <property type="match status" value="1"/>
</dbReference>
<feature type="transmembrane region" description="Helical" evidence="6">
    <location>
        <begin position="161"/>
        <end position="179"/>
    </location>
</feature>
<dbReference type="EMBL" id="JACOPQ010000001">
    <property type="protein sequence ID" value="MBC5735675.1"/>
    <property type="molecule type" value="Genomic_DNA"/>
</dbReference>
<evidence type="ECO:0000256" key="4">
    <source>
        <dbReference type="ARBA" id="ARBA00022989"/>
    </source>
</evidence>